<dbReference type="PANTHER" id="PTHR12358:SF54">
    <property type="entry name" value="SPHINGOSINE KINASE RELATED PROTEIN"/>
    <property type="match status" value="1"/>
</dbReference>
<evidence type="ECO:0000313" key="6">
    <source>
        <dbReference type="EMBL" id="VAX22951.1"/>
    </source>
</evidence>
<keyword evidence="3 6" id="KW-0418">Kinase</keyword>
<name>A0A3B1C8H1_9ZZZZ</name>
<evidence type="ECO:0000259" key="5">
    <source>
        <dbReference type="PROSITE" id="PS50146"/>
    </source>
</evidence>
<organism evidence="6">
    <name type="scientific">hydrothermal vent metagenome</name>
    <dbReference type="NCBI Taxonomy" id="652676"/>
    <lineage>
        <taxon>unclassified sequences</taxon>
        <taxon>metagenomes</taxon>
        <taxon>ecological metagenomes</taxon>
    </lineage>
</organism>
<dbReference type="SMART" id="SM00046">
    <property type="entry name" value="DAGKc"/>
    <property type="match status" value="1"/>
</dbReference>
<dbReference type="InterPro" id="IPR050187">
    <property type="entry name" value="Lipid_Phosphate_FormReg"/>
</dbReference>
<dbReference type="Gene3D" id="3.40.50.10330">
    <property type="entry name" value="Probable inorganic polyphosphate/atp-NAD kinase, domain 1"/>
    <property type="match status" value="1"/>
</dbReference>
<dbReference type="InterPro" id="IPR001206">
    <property type="entry name" value="Diacylglycerol_kinase_cat_dom"/>
</dbReference>
<dbReference type="InterPro" id="IPR045540">
    <property type="entry name" value="YegS/DAGK_C"/>
</dbReference>
<dbReference type="EMBL" id="UOGD01000238">
    <property type="protein sequence ID" value="VAX22951.1"/>
    <property type="molecule type" value="Genomic_DNA"/>
</dbReference>
<evidence type="ECO:0000256" key="4">
    <source>
        <dbReference type="ARBA" id="ARBA00022840"/>
    </source>
</evidence>
<keyword evidence="4" id="KW-0067">ATP-binding</keyword>
<keyword evidence="2" id="KW-0547">Nucleotide-binding</keyword>
<dbReference type="InterPro" id="IPR016064">
    <property type="entry name" value="NAD/diacylglycerol_kinase_sf"/>
</dbReference>
<dbReference type="GO" id="GO:0005524">
    <property type="term" value="F:ATP binding"/>
    <property type="evidence" value="ECO:0007669"/>
    <property type="project" value="UniProtKB-KW"/>
</dbReference>
<gene>
    <name evidence="6" type="ORF">MNBD_IGNAVI01-711</name>
</gene>
<dbReference type="SUPFAM" id="SSF111331">
    <property type="entry name" value="NAD kinase/diacylglycerol kinase-like"/>
    <property type="match status" value="1"/>
</dbReference>
<dbReference type="Gene3D" id="2.60.200.40">
    <property type="match status" value="1"/>
</dbReference>
<protein>
    <submittedName>
        <fullName evidence="6">Transcription regulator [contains diacylglycerol kinase catalytic domain]</fullName>
    </submittedName>
</protein>
<evidence type="ECO:0000256" key="2">
    <source>
        <dbReference type="ARBA" id="ARBA00022741"/>
    </source>
</evidence>
<keyword evidence="1" id="KW-0808">Transferase</keyword>
<evidence type="ECO:0000256" key="1">
    <source>
        <dbReference type="ARBA" id="ARBA00022679"/>
    </source>
</evidence>
<reference evidence="6" key="1">
    <citation type="submission" date="2018-06" db="EMBL/GenBank/DDBJ databases">
        <authorList>
            <person name="Zhirakovskaya E."/>
        </authorList>
    </citation>
    <scope>NUCLEOTIDE SEQUENCE</scope>
</reference>
<sequence>MIKVAIIINPKSGKGSGEDFIEKLKSFKVPNSVNLTIYITEYPLHATSIAENISKEFDRIIIAGGDGTLNEFVNGFDVESNTSIGLLPIGSGNDFSLSLYKDKINIDKILMSYLSENIKLLKTDFGMIKLTESNGNIILKRFINSLGIGFDARVAYLNQTNKIFSGSLSYLISILRTFVKFNSIKFNIKIGDKRLNRNALFCSIGNGESVGAGLYLMPGAQIDDGYLDLSIVDLKSRIKLLKLLPKAAKNEIKGIPELEQMRFKKLEIVLETPYYSHVDGEIVSSKTKEIEVNVLREALTFMILE</sequence>
<dbReference type="PANTHER" id="PTHR12358">
    <property type="entry name" value="SPHINGOSINE KINASE"/>
    <property type="match status" value="1"/>
</dbReference>
<dbReference type="Pfam" id="PF00781">
    <property type="entry name" value="DAGK_cat"/>
    <property type="match status" value="1"/>
</dbReference>
<dbReference type="InterPro" id="IPR017438">
    <property type="entry name" value="ATP-NAD_kinase_N"/>
</dbReference>
<dbReference type="PROSITE" id="PS50146">
    <property type="entry name" value="DAGK"/>
    <property type="match status" value="1"/>
</dbReference>
<dbReference type="Pfam" id="PF19279">
    <property type="entry name" value="YegS_C"/>
    <property type="match status" value="1"/>
</dbReference>
<dbReference type="GO" id="GO:0016301">
    <property type="term" value="F:kinase activity"/>
    <property type="evidence" value="ECO:0007669"/>
    <property type="project" value="UniProtKB-KW"/>
</dbReference>
<dbReference type="AlphaFoldDB" id="A0A3B1C8H1"/>
<dbReference type="InterPro" id="IPR005218">
    <property type="entry name" value="Diacylglycerol/lipid_kinase"/>
</dbReference>
<proteinExistence type="predicted"/>
<evidence type="ECO:0000256" key="3">
    <source>
        <dbReference type="ARBA" id="ARBA00022777"/>
    </source>
</evidence>
<accession>A0A3B1C8H1</accession>
<dbReference type="NCBIfam" id="TIGR00147">
    <property type="entry name" value="YegS/Rv2252/BmrU family lipid kinase"/>
    <property type="match status" value="1"/>
</dbReference>
<dbReference type="GO" id="GO:0008654">
    <property type="term" value="P:phospholipid biosynthetic process"/>
    <property type="evidence" value="ECO:0007669"/>
    <property type="project" value="InterPro"/>
</dbReference>
<feature type="domain" description="DAGKc" evidence="5">
    <location>
        <begin position="1"/>
        <end position="132"/>
    </location>
</feature>